<keyword evidence="17" id="KW-1185">Reference proteome</keyword>
<evidence type="ECO:0000256" key="13">
    <source>
        <dbReference type="SAM" id="Phobius"/>
    </source>
</evidence>
<evidence type="ECO:0000259" key="15">
    <source>
        <dbReference type="Pfam" id="PF12819"/>
    </source>
</evidence>
<organism evidence="16 17">
    <name type="scientific">Malus baccata</name>
    <name type="common">Siberian crab apple</name>
    <name type="synonym">Pyrus baccata</name>
    <dbReference type="NCBI Taxonomy" id="106549"/>
    <lineage>
        <taxon>Eukaryota</taxon>
        <taxon>Viridiplantae</taxon>
        <taxon>Streptophyta</taxon>
        <taxon>Embryophyta</taxon>
        <taxon>Tracheophyta</taxon>
        <taxon>Spermatophyta</taxon>
        <taxon>Magnoliopsida</taxon>
        <taxon>eudicotyledons</taxon>
        <taxon>Gunneridae</taxon>
        <taxon>Pentapetalae</taxon>
        <taxon>rosids</taxon>
        <taxon>fabids</taxon>
        <taxon>Rosales</taxon>
        <taxon>Rosaceae</taxon>
        <taxon>Amygdaloideae</taxon>
        <taxon>Maleae</taxon>
        <taxon>Malus</taxon>
    </lineage>
</organism>
<keyword evidence="4 13" id="KW-0812">Transmembrane</keyword>
<dbReference type="InterPro" id="IPR045272">
    <property type="entry name" value="ANXUR1/2-like"/>
</dbReference>
<keyword evidence="5 14" id="KW-0732">Signal</keyword>
<evidence type="ECO:0000256" key="5">
    <source>
        <dbReference type="ARBA" id="ARBA00022729"/>
    </source>
</evidence>
<evidence type="ECO:0000313" key="16">
    <source>
        <dbReference type="EMBL" id="TQD72951.1"/>
    </source>
</evidence>
<feature type="chain" id="PRO_5021939886" description="Malectin-like domain-containing protein" evidence="14">
    <location>
        <begin position="23"/>
        <end position="518"/>
    </location>
</feature>
<keyword evidence="9 13" id="KW-1133">Transmembrane helix</keyword>
<sequence>MNTAGFIAVVIVVFLSIHLVFAANYVPSDKIFLNCGGPAETTDSNGVKWTSDVGSKFASGGNSSTTSPAATQDPAVPEVPFMTARVFRSQFTYKFPVASGRKFIRLYFYPASYAELNASNAVFTVTAQSYTILKNFSVAQTTEALDYVFITKEFIVNVEGETLAVSFTPSSGVANAFAFVNGIEIVSMPDIYSATDGTTMIVGQSTPFYIDNSTALENVYRINVGGNDISPPKDTGLFRSWYDDTQYLLGAAYGAPETADPNMTISYPSGMPTYIAPEDVYSTARSMGPDQRINLNYNLTWIFSIDSGFSYLVRLHFCEVAQNITKINQRVFDIFLNKQTAMAGADVIAWAGGNGIPVYKDYVVFVPNGKPQVDLWLELHPNTSDKPNYDDSILNGVEIFKINDTTGNLGGPNPLPLPKQDTIDPTKARPSSGHGKGKSGQTAIIAGGVGGGIALALVLGFLAICVSRRRRQGKDASSSDGPSGWLPLSLYGNSHSAEESGEGIQRILLFYFGPLSID</sequence>
<feature type="region of interest" description="Disordered" evidence="12">
    <location>
        <begin position="409"/>
        <end position="440"/>
    </location>
</feature>
<feature type="domain" description="Malectin-like" evidence="15">
    <location>
        <begin position="33"/>
        <end position="402"/>
    </location>
</feature>
<dbReference type="Gene3D" id="2.60.120.430">
    <property type="entry name" value="Galactose-binding lectin"/>
    <property type="match status" value="2"/>
</dbReference>
<dbReference type="InterPro" id="IPR024788">
    <property type="entry name" value="Malectin-like_Carb-bd_dom"/>
</dbReference>
<dbReference type="STRING" id="106549.A0A540KFF3"/>
<dbReference type="FunFam" id="2.60.120.430:FF:000007">
    <property type="entry name" value="FERONIA receptor-like kinase"/>
    <property type="match status" value="1"/>
</dbReference>
<dbReference type="Proteomes" id="UP000315295">
    <property type="component" value="Unassembled WGS sequence"/>
</dbReference>
<evidence type="ECO:0000256" key="6">
    <source>
        <dbReference type="ARBA" id="ARBA00022741"/>
    </source>
</evidence>
<evidence type="ECO:0000256" key="12">
    <source>
        <dbReference type="SAM" id="MobiDB-lite"/>
    </source>
</evidence>
<evidence type="ECO:0000256" key="10">
    <source>
        <dbReference type="ARBA" id="ARBA00023136"/>
    </source>
</evidence>
<evidence type="ECO:0000256" key="3">
    <source>
        <dbReference type="ARBA" id="ARBA00022679"/>
    </source>
</evidence>
<evidence type="ECO:0000256" key="14">
    <source>
        <dbReference type="SAM" id="SignalP"/>
    </source>
</evidence>
<gene>
    <name evidence="16" type="ORF">C1H46_041506</name>
</gene>
<dbReference type="FunFam" id="2.60.120.430:FF:000003">
    <property type="entry name" value="FERONIA receptor-like kinase"/>
    <property type="match status" value="1"/>
</dbReference>
<keyword evidence="7" id="KW-0418">Kinase</keyword>
<dbReference type="GO" id="GO:0004714">
    <property type="term" value="F:transmembrane receptor protein tyrosine kinase activity"/>
    <property type="evidence" value="ECO:0007669"/>
    <property type="project" value="InterPro"/>
</dbReference>
<dbReference type="EMBL" id="VIEB01001347">
    <property type="protein sequence ID" value="TQD72951.1"/>
    <property type="molecule type" value="Genomic_DNA"/>
</dbReference>
<keyword evidence="2" id="KW-0723">Serine/threonine-protein kinase</keyword>
<evidence type="ECO:0000256" key="11">
    <source>
        <dbReference type="ARBA" id="ARBA00023180"/>
    </source>
</evidence>
<dbReference type="PANTHER" id="PTHR34590">
    <property type="entry name" value="OS03G0124300 PROTEIN-RELATED"/>
    <property type="match status" value="1"/>
</dbReference>
<evidence type="ECO:0000256" key="1">
    <source>
        <dbReference type="ARBA" id="ARBA00004479"/>
    </source>
</evidence>
<keyword evidence="6" id="KW-0547">Nucleotide-binding</keyword>
<proteinExistence type="predicted"/>
<comment type="caution">
    <text evidence="16">The sequence shown here is derived from an EMBL/GenBank/DDBJ whole genome shotgun (WGS) entry which is preliminary data.</text>
</comment>
<dbReference type="AlphaFoldDB" id="A0A540KFF3"/>
<keyword evidence="11" id="KW-0325">Glycoprotein</keyword>
<accession>A0A540KFF3</accession>
<feature type="signal peptide" evidence="14">
    <location>
        <begin position="1"/>
        <end position="22"/>
    </location>
</feature>
<comment type="subcellular location">
    <subcellularLocation>
        <location evidence="1">Membrane</location>
        <topology evidence="1">Single-pass type I membrane protein</topology>
    </subcellularLocation>
</comment>
<evidence type="ECO:0000256" key="7">
    <source>
        <dbReference type="ARBA" id="ARBA00022777"/>
    </source>
</evidence>
<dbReference type="GO" id="GO:0016020">
    <property type="term" value="C:membrane"/>
    <property type="evidence" value="ECO:0007669"/>
    <property type="project" value="UniProtKB-SubCell"/>
</dbReference>
<keyword evidence="8" id="KW-0067">ATP-binding</keyword>
<reference evidence="16 17" key="1">
    <citation type="journal article" date="2019" name="G3 (Bethesda)">
        <title>Sequencing of a Wild Apple (Malus baccata) Genome Unravels the Differences Between Cultivated and Wild Apple Species Regarding Disease Resistance and Cold Tolerance.</title>
        <authorList>
            <person name="Chen X."/>
        </authorList>
    </citation>
    <scope>NUCLEOTIDE SEQUENCE [LARGE SCALE GENOMIC DNA]</scope>
    <source>
        <strain evidence="17">cv. Shandingzi</strain>
        <tissue evidence="16">Leaves</tissue>
    </source>
</reference>
<feature type="transmembrane region" description="Helical" evidence="13">
    <location>
        <begin position="444"/>
        <end position="466"/>
    </location>
</feature>
<evidence type="ECO:0000256" key="4">
    <source>
        <dbReference type="ARBA" id="ARBA00022692"/>
    </source>
</evidence>
<dbReference type="GO" id="GO:0004674">
    <property type="term" value="F:protein serine/threonine kinase activity"/>
    <property type="evidence" value="ECO:0007669"/>
    <property type="project" value="UniProtKB-KW"/>
</dbReference>
<dbReference type="Pfam" id="PF12819">
    <property type="entry name" value="Malectin_like"/>
    <property type="match status" value="1"/>
</dbReference>
<evidence type="ECO:0000313" key="17">
    <source>
        <dbReference type="Proteomes" id="UP000315295"/>
    </source>
</evidence>
<evidence type="ECO:0000256" key="2">
    <source>
        <dbReference type="ARBA" id="ARBA00022527"/>
    </source>
</evidence>
<evidence type="ECO:0000256" key="8">
    <source>
        <dbReference type="ARBA" id="ARBA00022840"/>
    </source>
</evidence>
<name>A0A540KFF3_MALBA</name>
<dbReference type="PANTHER" id="PTHR34590:SF5">
    <property type="entry name" value="OS04G0586500 PROTEIN"/>
    <property type="match status" value="1"/>
</dbReference>
<protein>
    <recommendedName>
        <fullName evidence="15">Malectin-like domain-containing protein</fullName>
    </recommendedName>
</protein>
<evidence type="ECO:0000256" key="9">
    <source>
        <dbReference type="ARBA" id="ARBA00022989"/>
    </source>
</evidence>
<keyword evidence="3" id="KW-0808">Transferase</keyword>
<keyword evidence="10 13" id="KW-0472">Membrane</keyword>
<dbReference type="GO" id="GO:0005524">
    <property type="term" value="F:ATP binding"/>
    <property type="evidence" value="ECO:0007669"/>
    <property type="project" value="UniProtKB-KW"/>
</dbReference>